<name>A0A163AG56_DIDRA</name>
<protein>
    <submittedName>
        <fullName evidence="1">Uncharacterized protein</fullName>
    </submittedName>
</protein>
<dbReference type="Proteomes" id="UP000076837">
    <property type="component" value="Unassembled WGS sequence"/>
</dbReference>
<evidence type="ECO:0000313" key="2">
    <source>
        <dbReference type="Proteomes" id="UP000076837"/>
    </source>
</evidence>
<sequence>MATILKTDAHCTAYLDPSGPIHSSFKERVDSYQWIRAFLNVDLFALIRDLANAAQPLRASFSRWNHESALNHVVKEIIEIWQRYGKSFSVSISENDGFVLLEWATSSKAIDMVTALFTLYASYSKSYIRLKNYLHICKMMCQRRGTAKLGTEPVRYDSAAQRNTSAAN</sequence>
<organism evidence="1 2">
    <name type="scientific">Didymella rabiei</name>
    <name type="common">Chickpea ascochyta blight fungus</name>
    <name type="synonym">Mycosphaerella rabiei</name>
    <dbReference type="NCBI Taxonomy" id="5454"/>
    <lineage>
        <taxon>Eukaryota</taxon>
        <taxon>Fungi</taxon>
        <taxon>Dikarya</taxon>
        <taxon>Ascomycota</taxon>
        <taxon>Pezizomycotina</taxon>
        <taxon>Dothideomycetes</taxon>
        <taxon>Pleosporomycetidae</taxon>
        <taxon>Pleosporales</taxon>
        <taxon>Pleosporineae</taxon>
        <taxon>Didymellaceae</taxon>
        <taxon>Ascochyta</taxon>
    </lineage>
</organism>
<comment type="caution">
    <text evidence="1">The sequence shown here is derived from an EMBL/GenBank/DDBJ whole genome shotgun (WGS) entry which is preliminary data.</text>
</comment>
<keyword evidence="2" id="KW-1185">Reference proteome</keyword>
<accession>A0A163AG56</accession>
<gene>
    <name evidence="1" type="ORF">ST47_g7690</name>
</gene>
<evidence type="ECO:0000313" key="1">
    <source>
        <dbReference type="EMBL" id="KZM21169.1"/>
    </source>
</evidence>
<dbReference type="AlphaFoldDB" id="A0A163AG56"/>
<reference evidence="1 2" key="1">
    <citation type="journal article" date="2016" name="Sci. Rep.">
        <title>Draft genome sequencing and secretome analysis of fungal phytopathogen Ascochyta rabiei provides insight into the necrotrophic effector repertoire.</title>
        <authorList>
            <person name="Verma S."/>
            <person name="Gazara R.K."/>
            <person name="Nizam S."/>
            <person name="Parween S."/>
            <person name="Chattopadhyay D."/>
            <person name="Verma P.K."/>
        </authorList>
    </citation>
    <scope>NUCLEOTIDE SEQUENCE [LARGE SCALE GENOMIC DNA]</scope>
    <source>
        <strain evidence="1 2">ArDII</strain>
    </source>
</reference>
<proteinExistence type="predicted"/>
<dbReference type="EMBL" id="JYNV01000254">
    <property type="protein sequence ID" value="KZM21169.1"/>
    <property type="molecule type" value="Genomic_DNA"/>
</dbReference>